<dbReference type="NCBIfam" id="TIGR04567">
    <property type="entry name" value="RNAP_delt_lowGC"/>
    <property type="match status" value="1"/>
</dbReference>
<dbReference type="GO" id="GO:0000428">
    <property type="term" value="C:DNA-directed RNA polymerase complex"/>
    <property type="evidence" value="ECO:0007669"/>
    <property type="project" value="UniProtKB-KW"/>
</dbReference>
<dbReference type="Pfam" id="PF05066">
    <property type="entry name" value="HARE-HTH"/>
    <property type="match status" value="1"/>
</dbReference>
<feature type="region of interest" description="Disordered" evidence="7">
    <location>
        <begin position="85"/>
        <end position="167"/>
    </location>
</feature>
<dbReference type="InterPro" id="IPR029757">
    <property type="entry name" value="RpoE"/>
</dbReference>
<dbReference type="RefSeq" id="WP_289235381.1">
    <property type="nucleotide sequence ID" value="NZ_CP117835.1"/>
</dbReference>
<dbReference type="InterPro" id="IPR038087">
    <property type="entry name" value="RNAP_delta_N_dom_sf"/>
</dbReference>
<feature type="domain" description="HTH HARE-type" evidence="8">
    <location>
        <begin position="14"/>
        <end position="81"/>
    </location>
</feature>
<evidence type="ECO:0000313" key="9">
    <source>
        <dbReference type="EMBL" id="MDV2886501.1"/>
    </source>
</evidence>
<dbReference type="EMBL" id="JAWJAY010000003">
    <property type="protein sequence ID" value="MDV2886501.1"/>
    <property type="molecule type" value="Genomic_DNA"/>
</dbReference>
<evidence type="ECO:0000256" key="3">
    <source>
        <dbReference type="ARBA" id="ARBA00022679"/>
    </source>
</evidence>
<evidence type="ECO:0000256" key="6">
    <source>
        <dbReference type="HAMAP-Rule" id="MF_00357"/>
    </source>
</evidence>
<dbReference type="InterPro" id="IPR007759">
    <property type="entry name" value="Asxl_HARE-HTH"/>
</dbReference>
<dbReference type="GO" id="GO:0006355">
    <property type="term" value="P:regulation of DNA-templated transcription"/>
    <property type="evidence" value="ECO:0007669"/>
    <property type="project" value="UniProtKB-UniRule"/>
</dbReference>
<proteinExistence type="inferred from homology"/>
<keyword evidence="5 6" id="KW-0804">Transcription</keyword>
<evidence type="ECO:0000256" key="4">
    <source>
        <dbReference type="ARBA" id="ARBA00022695"/>
    </source>
</evidence>
<evidence type="ECO:0000313" key="10">
    <source>
        <dbReference type="Proteomes" id="UP001285636"/>
    </source>
</evidence>
<gene>
    <name evidence="6 9" type="primary">rpoE</name>
    <name evidence="9" type="ORF">RYX45_15020</name>
</gene>
<comment type="function">
    <text evidence="6">Participates in both the initiation and recycling phases of transcription. In the presence of the delta subunit, RNAP displays an increased specificity of transcription, a decreased affinity for nucleic acids, and an increased efficiency of RNA synthesis because of enhanced recycling.</text>
</comment>
<comment type="subunit">
    <text evidence="6">RNAP is composed of a core of 2 alpha, a beta and a beta' subunits. The core is associated with a delta subunit and one of several sigma factors.</text>
</comment>
<sequence length="167" mass="19847">MNLREMEKEEIQELSMVEVAYALMKEKRQPYYFIDLVKEISEIKGMKKAEVNQRMSFLYTDLNIDGRFLTLGDNNWGLKSWYPHEQSEEEITSPVNPRKKAKSDDEDLDDDLEVFDDEFEDLEDELDEISNEEDADDDDEEDADFTDKEDLDTDFDDDEEVEEDEER</sequence>
<organism evidence="9 10">
    <name type="scientific">Alkalihalophilus pseudofirmus</name>
    <name type="common">Bacillus pseudofirmus</name>
    <dbReference type="NCBI Taxonomy" id="79885"/>
    <lineage>
        <taxon>Bacteria</taxon>
        <taxon>Bacillati</taxon>
        <taxon>Bacillota</taxon>
        <taxon>Bacilli</taxon>
        <taxon>Bacillales</taxon>
        <taxon>Bacillaceae</taxon>
        <taxon>Alkalihalophilus</taxon>
    </lineage>
</organism>
<feature type="compositionally biased region" description="Acidic residues" evidence="7">
    <location>
        <begin position="104"/>
        <end position="167"/>
    </location>
</feature>
<comment type="similarity">
    <text evidence="1 6">Belongs to the RpoE family.</text>
</comment>
<dbReference type="Gene3D" id="1.10.10.1250">
    <property type="entry name" value="RNA polymerase, subunit delta, N-terminal domain"/>
    <property type="match status" value="1"/>
</dbReference>
<protein>
    <recommendedName>
        <fullName evidence="6">Probable DNA-directed RNA polymerase subunit delta</fullName>
    </recommendedName>
    <alternativeName>
        <fullName evidence="6">RNAP delta factor</fullName>
    </alternativeName>
</protein>
<dbReference type="GO" id="GO:0006351">
    <property type="term" value="P:DNA-templated transcription"/>
    <property type="evidence" value="ECO:0007669"/>
    <property type="project" value="InterPro"/>
</dbReference>
<dbReference type="GO" id="GO:0003899">
    <property type="term" value="F:DNA-directed RNA polymerase activity"/>
    <property type="evidence" value="ECO:0007669"/>
    <property type="project" value="UniProtKB-UniRule"/>
</dbReference>
<reference evidence="9" key="1">
    <citation type="submission" date="2023-10" db="EMBL/GenBank/DDBJ databases">
        <title>Screening of Alkalihalophilus pseudofirmusBZ-TG-HK211 and Its Alleviation of Salt Stress on Rapeseed Growth.</title>
        <authorList>
            <person name="Zhao B."/>
            <person name="Guo T."/>
        </authorList>
    </citation>
    <scope>NUCLEOTIDE SEQUENCE</scope>
    <source>
        <strain evidence="9">BZ-TG-HK211</strain>
    </source>
</reference>
<name>A0AAJ2U3I7_ALKPS</name>
<accession>A0AAJ2U3I7</accession>
<evidence type="ECO:0000256" key="5">
    <source>
        <dbReference type="ARBA" id="ARBA00023163"/>
    </source>
</evidence>
<dbReference type="PROSITE" id="PS51913">
    <property type="entry name" value="HTH_HARE"/>
    <property type="match status" value="1"/>
</dbReference>
<evidence type="ECO:0000259" key="8">
    <source>
        <dbReference type="PROSITE" id="PS51913"/>
    </source>
</evidence>
<comment type="caution">
    <text evidence="9">The sequence shown here is derived from an EMBL/GenBank/DDBJ whole genome shotgun (WGS) entry which is preliminary data.</text>
</comment>
<dbReference type="AlphaFoldDB" id="A0AAJ2U3I7"/>
<evidence type="ECO:0000256" key="1">
    <source>
        <dbReference type="ARBA" id="ARBA00009828"/>
    </source>
</evidence>
<dbReference type="Proteomes" id="UP001285636">
    <property type="component" value="Unassembled WGS sequence"/>
</dbReference>
<keyword evidence="3 6" id="KW-0808">Transferase</keyword>
<keyword evidence="4 6" id="KW-0548">Nucleotidyltransferase</keyword>
<evidence type="ECO:0000256" key="2">
    <source>
        <dbReference type="ARBA" id="ARBA00022478"/>
    </source>
</evidence>
<evidence type="ECO:0000256" key="7">
    <source>
        <dbReference type="SAM" id="MobiDB-lite"/>
    </source>
</evidence>
<dbReference type="HAMAP" id="MF_00357">
    <property type="entry name" value="RNApol_bact_RpoE"/>
    <property type="match status" value="1"/>
</dbReference>
<keyword evidence="2 6" id="KW-0240">DNA-directed RNA polymerase</keyword>